<name>A0A1I7YUL5_9BILA</name>
<evidence type="ECO:0000313" key="2">
    <source>
        <dbReference type="WBParaSite" id="L893_g19995.t1"/>
    </source>
</evidence>
<dbReference type="WBParaSite" id="L893_g19995.t1">
    <property type="protein sequence ID" value="L893_g19995.t1"/>
    <property type="gene ID" value="L893_g19995"/>
</dbReference>
<protein>
    <submittedName>
        <fullName evidence="2">DDE_Tnp_1 domain-containing protein</fullName>
    </submittedName>
</protein>
<dbReference type="Proteomes" id="UP000095287">
    <property type="component" value="Unplaced"/>
</dbReference>
<dbReference type="AlphaFoldDB" id="A0A1I7YUL5"/>
<keyword evidence="1" id="KW-1185">Reference proteome</keyword>
<proteinExistence type="predicted"/>
<organism evidence="1 2">
    <name type="scientific">Steinernema glaseri</name>
    <dbReference type="NCBI Taxonomy" id="37863"/>
    <lineage>
        <taxon>Eukaryota</taxon>
        <taxon>Metazoa</taxon>
        <taxon>Ecdysozoa</taxon>
        <taxon>Nematoda</taxon>
        <taxon>Chromadorea</taxon>
        <taxon>Rhabditida</taxon>
        <taxon>Tylenchina</taxon>
        <taxon>Panagrolaimomorpha</taxon>
        <taxon>Strongyloidoidea</taxon>
        <taxon>Steinernematidae</taxon>
        <taxon>Steinernema</taxon>
    </lineage>
</organism>
<evidence type="ECO:0000313" key="1">
    <source>
        <dbReference type="Proteomes" id="UP000095287"/>
    </source>
</evidence>
<reference evidence="2" key="1">
    <citation type="submission" date="2016-11" db="UniProtKB">
        <authorList>
            <consortium name="WormBaseParasite"/>
        </authorList>
    </citation>
    <scope>IDENTIFICATION</scope>
</reference>
<sequence length="116" mass="13584">MHQIKGDRGYQGRRKTGVVERESKVYSADRLHFTDSYHTCSLCYLAKNKVQAGQTTTFTYQTPSDIPNVWTCAMEVNHVTETIYMKQETAVSRSKDHWTMGKLHRHYRRELRSVTL</sequence>
<accession>A0A1I7YUL5</accession>